<dbReference type="InterPro" id="IPR006077">
    <property type="entry name" value="Vinculin/catenin"/>
</dbReference>
<dbReference type="InterPro" id="IPR036723">
    <property type="entry name" value="Alpha-catenin/vinculin-like_sf"/>
</dbReference>
<dbReference type="Proteomes" id="UP000324091">
    <property type="component" value="Chromosome 11"/>
</dbReference>
<dbReference type="GO" id="GO:0005737">
    <property type="term" value="C:cytoplasm"/>
    <property type="evidence" value="ECO:0007669"/>
    <property type="project" value="UniProtKB-SubCell"/>
</dbReference>
<comment type="similarity">
    <text evidence="2">Belongs to the vinculin/alpha-catenin family.</text>
</comment>
<evidence type="ECO:0000256" key="2">
    <source>
        <dbReference type="ARBA" id="ARBA00008376"/>
    </source>
</evidence>
<feature type="region of interest" description="Disordered" evidence="4">
    <location>
        <begin position="653"/>
        <end position="674"/>
    </location>
</feature>
<dbReference type="PANTHER" id="PTHR18914:SF30">
    <property type="entry name" value="VINCULIN_ALPHA-CATENIN FAMILY MEMBER 1"/>
    <property type="match status" value="1"/>
</dbReference>
<organism evidence="5 6">
    <name type="scientific">Takifugu flavidus</name>
    <name type="common">sansaifugu</name>
    <dbReference type="NCBI Taxonomy" id="433684"/>
    <lineage>
        <taxon>Eukaryota</taxon>
        <taxon>Metazoa</taxon>
        <taxon>Chordata</taxon>
        <taxon>Craniata</taxon>
        <taxon>Vertebrata</taxon>
        <taxon>Euteleostomi</taxon>
        <taxon>Actinopterygii</taxon>
        <taxon>Neopterygii</taxon>
        <taxon>Teleostei</taxon>
        <taxon>Neoteleostei</taxon>
        <taxon>Acanthomorphata</taxon>
        <taxon>Eupercaria</taxon>
        <taxon>Tetraodontiformes</taxon>
        <taxon>Tetradontoidea</taxon>
        <taxon>Tetraodontidae</taxon>
        <taxon>Takifugu</taxon>
    </lineage>
</organism>
<dbReference type="Pfam" id="PF01044">
    <property type="entry name" value="Vinculin"/>
    <property type="match status" value="2"/>
</dbReference>
<dbReference type="Gene3D" id="1.20.120.230">
    <property type="entry name" value="Alpha-catenin/vinculin-like"/>
    <property type="match status" value="2"/>
</dbReference>
<dbReference type="EMBL" id="RHFK02000003">
    <property type="protein sequence ID" value="TWW78728.1"/>
    <property type="molecule type" value="Genomic_DNA"/>
</dbReference>
<accession>A0A5C6PJ46</accession>
<sequence length="1442" mass="160249">MSSLLHHGSIRTEAVERVLAPMATHLCHLVLLCEGEAGQFSQLEGAAQGVAKATEDLAAVACRYVSGTEDEALHTEMSSLLESVAVSGPHLLLAAQKLSIQPAVPEHREELIAATQTVFLEVVKVLMVDDDAAIRRVTAAADGVLQRLTELGSSSDIQSLLEYFQVFSQALLLLTSLTVDRANSLQDSDQAEQLLDSLETLRRCISMLHTAMCTTIKHPTNEQALQAKTYVLDKIQNTVKDIVITLKNESCGRLPGPCGHYTGRRDALLQLLSCSSISAIRHSSFDRDVRDLVFHCMAVANLSRRHCQQRAVGHCRHILQIWSDMRRVLKSSEDPDKHQQNFENDCTLLRQHMHALDRALTTAVLHQVLDAFGTAPSAVSELLKVTRQILVGDASTQTDLNFAQPLLEGFTSRAQRITQVAHFASAMAADAQRVEYVENSRACLSRLGARIASLSPELADHSAQTAQKLHDVCLKWEEETSQLLDAVIDVVDVKEFTSIAITEMVNDRLGCDEAYRQQRREEFDEQAATLLRHMRMAAQSVKRHLGRSDDPIYRNGLLVLLKQVQSSQDEVARSVRETLSGSRLNVEVYATFSDNVSAAMEHFKVLRKGLDGQQHPHLLSPLREVARETPSSQMRLPGDDACDHLRRRVDSPGSELAARDSFAGHEEDHSDEETIEAEMAHKSDKDDLDPPAVSRAPTLIRRSLEVDLLPLLYDVVTVTKAKDVTLLNRACTSVLELSNCYAQSAKEAASVVGVADRQTLESFRVELVSLTPLLVQTAQETAMSSVMSTGMLYKHSIHFSDLIKNAREVLLPTAGNWYRAVYTELRGALPAMTASVRKQINEVMTLCTDTVQLLTSSDLTLKSDQERFSVLHNKLSKAQNHTRNLVEFSTSSEKPLNQLEGLCLLWGLSVQIVLNSVDRILGTSADQMGPQKQLSILSENSLRIQEAVRLTCLNSRSAYKSKQLTADEEELKRLTDDYIKAAEELDAMPNVLRLGKSEFFQRNLLIKIKILVGHLSKMNRDYETGLHNILKMAYFSAATSHENNPEDAEGNLEEAAQTLFDRVELACKKVEDSLHYIRDPRVRCNLRSINDHLSFQISDIISRARLMAEARDICDTLSLDVLIQCWSAKAHYVLEEIRRQEGIHQEAKEQIRAGLQGRTLGYVRDALAPNPSGAKKLPSGEQFCHKVNGKNAKTVDSNVNLAAEDKCGPENTRKADGRDRAGWHREAFSLTDTSIFLRQESDSWDPEDNRIVQVTSKMADTIYYMTQYLRKKGPIPSKEAFVSEAKDVITNCQAVTQFIRVIANHCLDKQCTEELSLIVDQILTITNQLSIISSVNAVTTGCKSSDEILVKNAQNLLQTVLRGVRAAETACMTGLKQPEPNSDGAEATALCFQWRRKLEIHRAQETTNPDTDELGLRKTSAHPVAPSLAPSFLVPTTPSKHK</sequence>
<dbReference type="GO" id="GO:0016342">
    <property type="term" value="C:catenin complex"/>
    <property type="evidence" value="ECO:0007669"/>
    <property type="project" value="TreeGrafter"/>
</dbReference>
<dbReference type="GO" id="GO:0005912">
    <property type="term" value="C:adherens junction"/>
    <property type="evidence" value="ECO:0007669"/>
    <property type="project" value="TreeGrafter"/>
</dbReference>
<comment type="subcellular location">
    <subcellularLocation>
        <location evidence="1">Cytoplasm</location>
    </subcellularLocation>
</comment>
<proteinExistence type="inferred from homology"/>
<name>A0A5C6PJ46_9TELE</name>
<evidence type="ECO:0000313" key="5">
    <source>
        <dbReference type="EMBL" id="TWW78728.1"/>
    </source>
</evidence>
<evidence type="ECO:0000313" key="6">
    <source>
        <dbReference type="Proteomes" id="UP000324091"/>
    </source>
</evidence>
<reference evidence="5 6" key="1">
    <citation type="submission" date="2019-04" db="EMBL/GenBank/DDBJ databases">
        <title>Chromosome genome assembly for Takifugu flavidus.</title>
        <authorList>
            <person name="Xiao S."/>
        </authorList>
    </citation>
    <scope>NUCLEOTIDE SEQUENCE [LARGE SCALE GENOMIC DNA]</scope>
    <source>
        <strain evidence="5">HTHZ2018</strain>
        <tissue evidence="5">Muscle</tissue>
    </source>
</reference>
<feature type="region of interest" description="Disordered" evidence="4">
    <location>
        <begin position="1402"/>
        <end position="1442"/>
    </location>
</feature>
<dbReference type="GO" id="GO:0016477">
    <property type="term" value="P:cell migration"/>
    <property type="evidence" value="ECO:0007669"/>
    <property type="project" value="TreeGrafter"/>
</dbReference>
<evidence type="ECO:0000256" key="1">
    <source>
        <dbReference type="ARBA" id="ARBA00004496"/>
    </source>
</evidence>
<gene>
    <name evidence="5" type="ORF">D4764_11G0008490</name>
</gene>
<comment type="caution">
    <text evidence="5">The sequence shown here is derived from an EMBL/GenBank/DDBJ whole genome shotgun (WGS) entry which is preliminary data.</text>
</comment>
<dbReference type="GO" id="GO:0051015">
    <property type="term" value="F:actin filament binding"/>
    <property type="evidence" value="ECO:0007669"/>
    <property type="project" value="InterPro"/>
</dbReference>
<dbReference type="GO" id="GO:0098609">
    <property type="term" value="P:cell-cell adhesion"/>
    <property type="evidence" value="ECO:0007669"/>
    <property type="project" value="TreeGrafter"/>
</dbReference>
<dbReference type="PANTHER" id="PTHR18914">
    <property type="entry name" value="ALPHA CATENIN"/>
    <property type="match status" value="1"/>
</dbReference>
<dbReference type="Gene3D" id="1.20.120.810">
    <property type="entry name" value="Vinculin, Vh2 four-helix bundle"/>
    <property type="match status" value="2"/>
</dbReference>
<evidence type="ECO:0000256" key="4">
    <source>
        <dbReference type="SAM" id="MobiDB-lite"/>
    </source>
</evidence>
<keyword evidence="3" id="KW-0963">Cytoplasm</keyword>
<dbReference type="SUPFAM" id="SSF47220">
    <property type="entry name" value="alpha-catenin/vinculin-like"/>
    <property type="match status" value="2"/>
</dbReference>
<keyword evidence="6" id="KW-1185">Reference proteome</keyword>
<protein>
    <submittedName>
        <fullName evidence="5">Vinculin Metavinculin</fullName>
    </submittedName>
</protein>
<evidence type="ECO:0000256" key="3">
    <source>
        <dbReference type="ARBA" id="ARBA00022490"/>
    </source>
</evidence>
<dbReference type="GO" id="GO:0008013">
    <property type="term" value="F:beta-catenin binding"/>
    <property type="evidence" value="ECO:0007669"/>
    <property type="project" value="TreeGrafter"/>
</dbReference>